<dbReference type="EMBL" id="JBHLTP010000013">
    <property type="protein sequence ID" value="MFC0525223.1"/>
    <property type="molecule type" value="Genomic_DNA"/>
</dbReference>
<reference evidence="1 2" key="1">
    <citation type="submission" date="2024-09" db="EMBL/GenBank/DDBJ databases">
        <authorList>
            <person name="Sun Q."/>
            <person name="Mori K."/>
        </authorList>
    </citation>
    <scope>NUCLEOTIDE SEQUENCE [LARGE SCALE GENOMIC DNA]</scope>
    <source>
        <strain evidence="1 2">NCAIM B.02529</strain>
    </source>
</reference>
<dbReference type="Proteomes" id="UP001589836">
    <property type="component" value="Unassembled WGS sequence"/>
</dbReference>
<comment type="caution">
    <text evidence="1">The sequence shown here is derived from an EMBL/GenBank/DDBJ whole genome shotgun (WGS) entry which is preliminary data.</text>
</comment>
<proteinExistence type="predicted"/>
<organism evidence="1 2">
    <name type="scientific">Pontibacillus salicampi</name>
    <dbReference type="NCBI Taxonomy" id="1449801"/>
    <lineage>
        <taxon>Bacteria</taxon>
        <taxon>Bacillati</taxon>
        <taxon>Bacillota</taxon>
        <taxon>Bacilli</taxon>
        <taxon>Bacillales</taxon>
        <taxon>Bacillaceae</taxon>
        <taxon>Pontibacillus</taxon>
    </lineage>
</organism>
<evidence type="ECO:0000313" key="2">
    <source>
        <dbReference type="Proteomes" id="UP001589836"/>
    </source>
</evidence>
<protein>
    <submittedName>
        <fullName evidence="1">Uncharacterized protein</fullName>
    </submittedName>
</protein>
<keyword evidence="2" id="KW-1185">Reference proteome</keyword>
<name>A0ABV6LSI6_9BACI</name>
<dbReference type="RefSeq" id="WP_377350226.1">
    <property type="nucleotide sequence ID" value="NZ_JBHLTP010000013.1"/>
</dbReference>
<sequence>MLEVKSAELSGLKEMEAFFGDHYAQLQEPEQLVKYGHYVEIHKKKKGFFALVPVDNNQYWLRTLYIQPDMNPQFIMTLFEVMGAHMQEQHMQKVYVHSHHASLDALLTAQQYKAIADEDVPDSLQTAVEKKGTWWVQTAIS</sequence>
<gene>
    <name evidence="1" type="ORF">ACFFGV_16700</name>
</gene>
<evidence type="ECO:0000313" key="1">
    <source>
        <dbReference type="EMBL" id="MFC0525223.1"/>
    </source>
</evidence>
<accession>A0ABV6LSI6</accession>